<keyword evidence="3" id="KW-0663">Pyridoxal phosphate</keyword>
<dbReference type="SUPFAM" id="SSF53383">
    <property type="entry name" value="PLP-dependent transferases"/>
    <property type="match status" value="1"/>
</dbReference>
<organism evidence="4">
    <name type="scientific">freshwater metagenome</name>
    <dbReference type="NCBI Taxonomy" id="449393"/>
    <lineage>
        <taxon>unclassified sequences</taxon>
        <taxon>metagenomes</taxon>
        <taxon>ecological metagenomes</taxon>
    </lineage>
</organism>
<protein>
    <submittedName>
        <fullName evidence="4">Unannotated protein</fullName>
    </submittedName>
</protein>
<evidence type="ECO:0000256" key="2">
    <source>
        <dbReference type="ARBA" id="ARBA00022801"/>
    </source>
</evidence>
<sequence length="439" mass="47826">MSEPVLPGDATLRATAEKLDAADPLAHFRERFVITDPDVCYLDGNSLGRMPHETATAINSFLTDEWSTEVVDGWSHWIDESSRVGDVVSSAALGTSAGQTLVGDTTSVNLYQLLGAVIAAHPERRTIIVDASNFPTDRYIVQGLAEQHGLTVVTLNNDGTGGPGATEIRNRDELISPADLDPYLTDDVAVLTMQAIHYRSGSRPDMKGITDLARSRGILIVWDCAHAVGSIDLDFDGNGVDLAVGCTYKYGNSGPGAPAWLFVRKELQSTLRPPIQGWFAQEDQFAMGPFFEPTDTIRRFQIASPSILGLRSVRTAFAMIAEAGIGAIEAKASTGTELMIRLFDEWLEPLGFRLGTPRLAKQRGGHITIHHNDAKQIALAMRKISKVVPDFRMPDGIRIAISPLPTSYVEVWDGFARLRDLVADGAYKDVEHDEGNRVT</sequence>
<dbReference type="GO" id="GO:0019441">
    <property type="term" value="P:L-tryptophan catabolic process to kynurenine"/>
    <property type="evidence" value="ECO:0007669"/>
    <property type="project" value="TreeGrafter"/>
</dbReference>
<dbReference type="PANTHER" id="PTHR14084">
    <property type="entry name" value="KYNURENINASE"/>
    <property type="match status" value="1"/>
</dbReference>
<dbReference type="InterPro" id="IPR010111">
    <property type="entry name" value="Kynureninase"/>
</dbReference>
<dbReference type="Gene3D" id="3.40.640.10">
    <property type="entry name" value="Type I PLP-dependent aspartate aminotransferase-like (Major domain)"/>
    <property type="match status" value="1"/>
</dbReference>
<dbReference type="Pfam" id="PF22580">
    <property type="entry name" value="KYNU_C"/>
    <property type="match status" value="1"/>
</dbReference>
<dbReference type="GO" id="GO:0005737">
    <property type="term" value="C:cytoplasm"/>
    <property type="evidence" value="ECO:0007669"/>
    <property type="project" value="InterPro"/>
</dbReference>
<dbReference type="InterPro" id="IPR015422">
    <property type="entry name" value="PyrdxlP-dep_Trfase_small"/>
</dbReference>
<dbReference type="PANTHER" id="PTHR14084:SF0">
    <property type="entry name" value="KYNURENINASE"/>
    <property type="match status" value="1"/>
</dbReference>
<dbReference type="PIRSF" id="PIRSF038800">
    <property type="entry name" value="KYNU"/>
    <property type="match status" value="1"/>
</dbReference>
<dbReference type="InterPro" id="IPR015421">
    <property type="entry name" value="PyrdxlP-dep_Trfase_major"/>
</dbReference>
<proteinExistence type="predicted"/>
<dbReference type="GO" id="GO:0009435">
    <property type="term" value="P:NAD+ biosynthetic process"/>
    <property type="evidence" value="ECO:0007669"/>
    <property type="project" value="InterPro"/>
</dbReference>
<evidence type="ECO:0000256" key="3">
    <source>
        <dbReference type="ARBA" id="ARBA00022898"/>
    </source>
</evidence>
<name>A0A6J6FR44_9ZZZZ</name>
<reference evidence="4" key="1">
    <citation type="submission" date="2020-05" db="EMBL/GenBank/DDBJ databases">
        <authorList>
            <person name="Chiriac C."/>
            <person name="Salcher M."/>
            <person name="Ghai R."/>
            <person name="Kavagutti S V."/>
        </authorList>
    </citation>
    <scope>NUCLEOTIDE SEQUENCE</scope>
</reference>
<accession>A0A6J6FR44</accession>
<keyword evidence="1" id="KW-0662">Pyridine nucleotide biosynthesis</keyword>
<dbReference type="GO" id="GO:0030170">
    <property type="term" value="F:pyridoxal phosphate binding"/>
    <property type="evidence" value="ECO:0007669"/>
    <property type="project" value="InterPro"/>
</dbReference>
<dbReference type="Gene3D" id="3.90.1150.10">
    <property type="entry name" value="Aspartate Aminotransferase, domain 1"/>
    <property type="match status" value="1"/>
</dbReference>
<keyword evidence="2" id="KW-0378">Hydrolase</keyword>
<dbReference type="InterPro" id="IPR015424">
    <property type="entry name" value="PyrdxlP-dep_Trfase"/>
</dbReference>
<evidence type="ECO:0000313" key="4">
    <source>
        <dbReference type="EMBL" id="CAB4590149.1"/>
    </source>
</evidence>
<dbReference type="GO" id="GO:0030429">
    <property type="term" value="F:kynureninase activity"/>
    <property type="evidence" value="ECO:0007669"/>
    <property type="project" value="InterPro"/>
</dbReference>
<dbReference type="EMBL" id="CAEZUE010000046">
    <property type="protein sequence ID" value="CAB4590149.1"/>
    <property type="molecule type" value="Genomic_DNA"/>
</dbReference>
<evidence type="ECO:0000256" key="1">
    <source>
        <dbReference type="ARBA" id="ARBA00022642"/>
    </source>
</evidence>
<dbReference type="AlphaFoldDB" id="A0A6J6FR44"/>
<dbReference type="GO" id="GO:0043420">
    <property type="term" value="P:anthranilate metabolic process"/>
    <property type="evidence" value="ECO:0007669"/>
    <property type="project" value="TreeGrafter"/>
</dbReference>
<gene>
    <name evidence="4" type="ORF">UFOPK1788_00482</name>
</gene>